<dbReference type="InterPro" id="IPR052016">
    <property type="entry name" value="Bact_Sigma-Reg"/>
</dbReference>
<accession>A0ABS5A9E7</accession>
<sequence length="545" mass="57960">MSYPERQSTAHVPPAHVSGVDTGMWQALLDGVEDAVLVHDGHNVLRVLNHAATLLFPKLSVGGSLEELDIRALGAERARDTELVELSHDGRRLRARHRRLGEDLYAWYVQNVTDEVDHVAELLTQRSQVGFLAEASRQLGSSLHRGRTIRSIAQLAVPTLADSAAVVLPARRGLFEWWRCVAAASPPERGRAGRRVLSTVPGLAAALRGTMAEIDPAELPADAAWALPPESAAPDSTGGSVLMVPMAHEGRTHGVLVLARHKARGGFHREELALVEDFAGRAALALAQAGRFAEQVNATDTLQADLLPPPLPSVPGAVLSATFRPAREPLRVGGDFYEVHARQDGSASFLLGDACGNGVEAAALAGRVRQALNALRLVEPEPARLLHLVNQAVLAHGGNRFTTMLVGSMHPEPSGELELVLGGGGHPNPMVVRADGTVDEVDVPGALVGILPDARFGQVRLTLAPSEVCVLYSDGVTEARGGASGRELFGSERLRAALREFAGLPASTLLHRLEQRVDAWLDGRDHDDIAVLAVQAAPMTTAELG</sequence>
<evidence type="ECO:0000313" key="4">
    <source>
        <dbReference type="EMBL" id="MBP2473197.1"/>
    </source>
</evidence>
<comment type="caution">
    <text evidence="4">The sequence shown here is derived from an EMBL/GenBank/DDBJ whole genome shotgun (WGS) entry which is preliminary data.</text>
</comment>
<name>A0ABS5A9E7_9PSEU</name>
<dbReference type="EMBL" id="JAGIOO010000001">
    <property type="protein sequence ID" value="MBP2473197.1"/>
    <property type="molecule type" value="Genomic_DNA"/>
</dbReference>
<evidence type="ECO:0000256" key="1">
    <source>
        <dbReference type="ARBA" id="ARBA00022801"/>
    </source>
</evidence>
<dbReference type="InterPro" id="IPR003018">
    <property type="entry name" value="GAF"/>
</dbReference>
<evidence type="ECO:0000259" key="3">
    <source>
        <dbReference type="SMART" id="SM00331"/>
    </source>
</evidence>
<proteinExistence type="predicted"/>
<evidence type="ECO:0000313" key="5">
    <source>
        <dbReference type="Proteomes" id="UP001519363"/>
    </source>
</evidence>
<protein>
    <submittedName>
        <fullName evidence="4">Serine phosphatase RsbU (Regulator of sigma subunit)</fullName>
    </submittedName>
</protein>
<dbReference type="InterPro" id="IPR001932">
    <property type="entry name" value="PPM-type_phosphatase-like_dom"/>
</dbReference>
<organism evidence="4 5">
    <name type="scientific">Crossiella equi</name>
    <dbReference type="NCBI Taxonomy" id="130796"/>
    <lineage>
        <taxon>Bacteria</taxon>
        <taxon>Bacillati</taxon>
        <taxon>Actinomycetota</taxon>
        <taxon>Actinomycetes</taxon>
        <taxon>Pseudonocardiales</taxon>
        <taxon>Pseudonocardiaceae</taxon>
        <taxon>Crossiella</taxon>
    </lineage>
</organism>
<dbReference type="Gene3D" id="3.60.40.10">
    <property type="entry name" value="PPM-type phosphatase domain"/>
    <property type="match status" value="1"/>
</dbReference>
<dbReference type="RefSeq" id="WP_143343060.1">
    <property type="nucleotide sequence ID" value="NZ_JAGIOO010000001.1"/>
</dbReference>
<dbReference type="InterPro" id="IPR029016">
    <property type="entry name" value="GAF-like_dom_sf"/>
</dbReference>
<dbReference type="InterPro" id="IPR036457">
    <property type="entry name" value="PPM-type-like_dom_sf"/>
</dbReference>
<dbReference type="SMART" id="SM00331">
    <property type="entry name" value="PP2C_SIG"/>
    <property type="match status" value="1"/>
</dbReference>
<dbReference type="Pfam" id="PF07228">
    <property type="entry name" value="SpoIIE"/>
    <property type="match status" value="1"/>
</dbReference>
<dbReference type="SMART" id="SM00065">
    <property type="entry name" value="GAF"/>
    <property type="match status" value="1"/>
</dbReference>
<dbReference type="PANTHER" id="PTHR43156:SF2">
    <property type="entry name" value="STAGE II SPORULATION PROTEIN E"/>
    <property type="match status" value="1"/>
</dbReference>
<dbReference type="SUPFAM" id="SSF55781">
    <property type="entry name" value="GAF domain-like"/>
    <property type="match status" value="1"/>
</dbReference>
<dbReference type="Pfam" id="PF01590">
    <property type="entry name" value="GAF"/>
    <property type="match status" value="1"/>
</dbReference>
<dbReference type="Gene3D" id="3.30.450.40">
    <property type="match status" value="1"/>
</dbReference>
<reference evidence="4 5" key="1">
    <citation type="submission" date="2021-03" db="EMBL/GenBank/DDBJ databases">
        <title>Sequencing the genomes of 1000 actinobacteria strains.</title>
        <authorList>
            <person name="Klenk H.-P."/>
        </authorList>
    </citation>
    <scope>NUCLEOTIDE SEQUENCE [LARGE SCALE GENOMIC DNA]</scope>
    <source>
        <strain evidence="4 5">DSM 44580</strain>
    </source>
</reference>
<evidence type="ECO:0000259" key="2">
    <source>
        <dbReference type="SMART" id="SM00065"/>
    </source>
</evidence>
<feature type="domain" description="GAF" evidence="2">
    <location>
        <begin position="144"/>
        <end position="297"/>
    </location>
</feature>
<dbReference type="Proteomes" id="UP001519363">
    <property type="component" value="Unassembled WGS sequence"/>
</dbReference>
<feature type="domain" description="PPM-type phosphatase" evidence="3">
    <location>
        <begin position="318"/>
        <end position="536"/>
    </location>
</feature>
<keyword evidence="5" id="KW-1185">Reference proteome</keyword>
<gene>
    <name evidence="4" type="ORF">JOF53_002069</name>
</gene>
<keyword evidence="1" id="KW-0378">Hydrolase</keyword>
<dbReference type="PANTHER" id="PTHR43156">
    <property type="entry name" value="STAGE II SPORULATION PROTEIN E-RELATED"/>
    <property type="match status" value="1"/>
</dbReference>